<evidence type="ECO:0000256" key="2">
    <source>
        <dbReference type="ARBA" id="ARBA00023125"/>
    </source>
</evidence>
<dbReference type="SUPFAM" id="SSF46785">
    <property type="entry name" value="Winged helix' DNA-binding domain"/>
    <property type="match status" value="1"/>
</dbReference>
<dbReference type="HOGENOM" id="CLU_365974_0_0_11"/>
<dbReference type="InterPro" id="IPR000524">
    <property type="entry name" value="Tscrpt_reg_HTH_GntR"/>
</dbReference>
<organism evidence="6 7">
    <name type="scientific">Streptomyces davaonensis (strain DSM 101723 / JCM 4913 / KCC S-0913 / 768)</name>
    <dbReference type="NCBI Taxonomy" id="1214101"/>
    <lineage>
        <taxon>Bacteria</taxon>
        <taxon>Bacillati</taxon>
        <taxon>Actinomycetota</taxon>
        <taxon>Actinomycetes</taxon>
        <taxon>Kitasatosporales</taxon>
        <taxon>Streptomycetaceae</taxon>
        <taxon>Streptomyces</taxon>
    </lineage>
</organism>
<accession>K4QX27</accession>
<dbReference type="InterPro" id="IPR050679">
    <property type="entry name" value="Bact_HTH_transcr_reg"/>
</dbReference>
<dbReference type="RefSeq" id="WP_015655767.1">
    <property type="nucleotide sequence ID" value="NC_020504.1"/>
</dbReference>
<evidence type="ECO:0000256" key="1">
    <source>
        <dbReference type="ARBA" id="ARBA00023015"/>
    </source>
</evidence>
<feature type="compositionally biased region" description="Basic and acidic residues" evidence="4">
    <location>
        <begin position="40"/>
        <end position="51"/>
    </location>
</feature>
<keyword evidence="2" id="KW-0238">DNA-binding</keyword>
<dbReference type="CDD" id="cd07377">
    <property type="entry name" value="WHTH_GntR"/>
    <property type="match status" value="1"/>
</dbReference>
<dbReference type="EMBL" id="HE971709">
    <property type="protein sequence ID" value="CCK25370.1"/>
    <property type="molecule type" value="Genomic_DNA"/>
</dbReference>
<dbReference type="eggNOG" id="COG1409">
    <property type="taxonomic scope" value="Bacteria"/>
</dbReference>
<gene>
    <name evidence="6" type="ORF">BN159_0991</name>
</gene>
<reference evidence="6 7" key="1">
    <citation type="journal article" date="2012" name="J. Bacteriol.">
        <title>Genome sequence of the bacterium Streptomyces davawensis JCM 4913 and heterologous production of the unique antibiotic roseoflavin.</title>
        <authorList>
            <person name="Jankowitsch F."/>
            <person name="Schwarz J."/>
            <person name="Ruckert C."/>
            <person name="Gust B."/>
            <person name="Szczepanowski R."/>
            <person name="Blom J."/>
            <person name="Pelzer S."/>
            <person name="Kalinowski J."/>
            <person name="Mack M."/>
        </authorList>
    </citation>
    <scope>NUCLEOTIDE SEQUENCE [LARGE SCALE GENOMIC DNA]</scope>
    <source>
        <strain evidence="7">DSM 101723 / JCM 4913 / KCC S-0913 / 768</strain>
    </source>
</reference>
<evidence type="ECO:0000259" key="5">
    <source>
        <dbReference type="PROSITE" id="PS50949"/>
    </source>
</evidence>
<sequence>MIDRLRQIITDAGAEAGPEELADILWLAGVMTARTGTGTRTDRPERVHEPEPTPPPTTPPPPPPPSTRTTRTASGTSSSLFTAEQPHAARSGAPRPPRPRSSRRGTPVCVSRAASLDDPLAVLRALRPLGRRRLADNRMELDEEATAEAGIDHQMLMPIVRPARDPWLDLTLVVDTHRSMLLWHDLISELRTLLTHTGLFRSVRVWFLRASAEAGITVSPTLGGPPRSPGELVTGHRHSLILLVSDTVSEAWQRPALRAAVGQWCRHSAVALLNVLPERLWERGGVRPVPCQVRATGPAAPNVTWSLGVSPHELAVPRAALPVVDASPAALSALASLVSGSGRPHRLPCLPLDAAWSSGEAPGDPRLGPEPDTAPDEAALRAVRWFEESASPGARELAGFLAAVPLTLPVMNLVRRAMLPQSDHGHLAEVALGGLLQPWETYDRADPTYLEFRFLPGVRDALLGGRLRREITAVRELVREEVAAYLDEHRGPGDFPALRHSDTGVGTHEIDPEALPFALTTRPVPTDDPRRRPTYLAIAETLREEIAAGNPPVGEKLPTQVRLAVRFGVSTGTVQRALRELAAAGLVRSRRGSPATVIARLPRPAPSVGPVGELPRRDSGLGDAVHRAFQDPEVTIDAVVGDAAPLLVALRPQVARVRDGVVRPTSIRVRLLLMGGGGTHDMETLREQLAEAHQLPGGVAIDVRTAANQPPTELYLLNNRTVLTSYVHLPGETPEPLLVQPDDRLEETRAWFDSWWELYGER</sequence>
<dbReference type="InterPro" id="IPR047738">
    <property type="entry name" value="SAV_2336-like_N"/>
</dbReference>
<dbReference type="InterPro" id="IPR036388">
    <property type="entry name" value="WH-like_DNA-bd_sf"/>
</dbReference>
<keyword evidence="1" id="KW-0805">Transcription regulation</keyword>
<evidence type="ECO:0000256" key="4">
    <source>
        <dbReference type="SAM" id="MobiDB-lite"/>
    </source>
</evidence>
<dbReference type="PROSITE" id="PS50949">
    <property type="entry name" value="HTH_GNTR"/>
    <property type="match status" value="1"/>
</dbReference>
<evidence type="ECO:0000313" key="7">
    <source>
        <dbReference type="Proteomes" id="UP000008043"/>
    </source>
</evidence>
<dbReference type="AlphaFoldDB" id="K4QX27"/>
<dbReference type="InterPro" id="IPR036390">
    <property type="entry name" value="WH_DNA-bd_sf"/>
</dbReference>
<dbReference type="SMART" id="SM00345">
    <property type="entry name" value="HTH_GNTR"/>
    <property type="match status" value="1"/>
</dbReference>
<feature type="compositionally biased region" description="Low complexity" evidence="4">
    <location>
        <begin position="67"/>
        <end position="79"/>
    </location>
</feature>
<keyword evidence="7" id="KW-1185">Reference proteome</keyword>
<dbReference type="PATRIC" id="fig|1214101.3.peg.1002"/>
<dbReference type="PANTHER" id="PTHR44846:SF1">
    <property type="entry name" value="MANNOSYL-D-GLYCERATE TRANSPORT_METABOLISM SYSTEM REPRESSOR MNGR-RELATED"/>
    <property type="match status" value="1"/>
</dbReference>
<feature type="region of interest" description="Disordered" evidence="4">
    <location>
        <begin position="35"/>
        <end position="111"/>
    </location>
</feature>
<dbReference type="PANTHER" id="PTHR44846">
    <property type="entry name" value="MANNOSYL-D-GLYCERATE TRANSPORT/METABOLISM SYSTEM REPRESSOR MNGR-RELATED"/>
    <property type="match status" value="1"/>
</dbReference>
<dbReference type="OrthoDB" id="4495511at2"/>
<dbReference type="GO" id="GO:0003677">
    <property type="term" value="F:DNA binding"/>
    <property type="evidence" value="ECO:0007669"/>
    <property type="project" value="UniProtKB-KW"/>
</dbReference>
<dbReference type="NCBIfam" id="NF041121">
    <property type="entry name" value="SAV_2336_NTERM"/>
    <property type="match status" value="1"/>
</dbReference>
<dbReference type="eggNOG" id="COG2188">
    <property type="taxonomic scope" value="Bacteria"/>
</dbReference>
<feature type="compositionally biased region" description="Pro residues" evidence="4">
    <location>
        <begin position="52"/>
        <end position="66"/>
    </location>
</feature>
<dbReference type="Pfam" id="PF00392">
    <property type="entry name" value="GntR"/>
    <property type="match status" value="1"/>
</dbReference>
<proteinExistence type="predicted"/>
<keyword evidence="3" id="KW-0804">Transcription</keyword>
<dbReference type="GO" id="GO:0003700">
    <property type="term" value="F:DNA-binding transcription factor activity"/>
    <property type="evidence" value="ECO:0007669"/>
    <property type="project" value="InterPro"/>
</dbReference>
<evidence type="ECO:0000313" key="6">
    <source>
        <dbReference type="EMBL" id="CCK25370.1"/>
    </source>
</evidence>
<feature type="domain" description="HTH gntR-type" evidence="5">
    <location>
        <begin position="532"/>
        <end position="601"/>
    </location>
</feature>
<protein>
    <recommendedName>
        <fullName evidence="5">HTH gntR-type domain-containing protein</fullName>
    </recommendedName>
</protein>
<dbReference type="KEGG" id="sdv:BN159_0991"/>
<evidence type="ECO:0000256" key="3">
    <source>
        <dbReference type="ARBA" id="ARBA00023163"/>
    </source>
</evidence>
<dbReference type="STRING" id="1214101.BN159_0991"/>
<name>K4QX27_STRDJ</name>
<dbReference type="Gene3D" id="1.10.10.10">
    <property type="entry name" value="Winged helix-like DNA-binding domain superfamily/Winged helix DNA-binding domain"/>
    <property type="match status" value="1"/>
</dbReference>
<dbReference type="GO" id="GO:0045892">
    <property type="term" value="P:negative regulation of DNA-templated transcription"/>
    <property type="evidence" value="ECO:0007669"/>
    <property type="project" value="TreeGrafter"/>
</dbReference>
<dbReference type="Proteomes" id="UP000008043">
    <property type="component" value="Chromosome"/>
</dbReference>